<evidence type="ECO:0000256" key="17">
    <source>
        <dbReference type="ARBA" id="ARBA00047899"/>
    </source>
</evidence>
<evidence type="ECO:0000256" key="12">
    <source>
        <dbReference type="ARBA" id="ARBA00022837"/>
    </source>
</evidence>
<evidence type="ECO:0000256" key="14">
    <source>
        <dbReference type="ARBA" id="ARBA00023136"/>
    </source>
</evidence>
<dbReference type="SUPFAM" id="SSF56112">
    <property type="entry name" value="Protein kinase-like (PK-like)"/>
    <property type="match status" value="1"/>
</dbReference>
<dbReference type="PROSITE" id="PS50222">
    <property type="entry name" value="EF_HAND_2"/>
    <property type="match status" value="4"/>
</dbReference>
<feature type="domain" description="EF-hand" evidence="21">
    <location>
        <begin position="397"/>
        <end position="432"/>
    </location>
</feature>
<dbReference type="InterPro" id="IPR011009">
    <property type="entry name" value="Kinase-like_dom_sf"/>
</dbReference>
<dbReference type="CDD" id="cd05117">
    <property type="entry name" value="STKc_CAMK"/>
    <property type="match status" value="1"/>
</dbReference>
<dbReference type="PROSITE" id="PS00108">
    <property type="entry name" value="PROTEIN_KINASE_ST"/>
    <property type="match status" value="1"/>
</dbReference>
<proteinExistence type="inferred from homology"/>
<keyword evidence="10 19" id="KW-0547">Nucleotide-binding</keyword>
<dbReference type="Gene3D" id="1.10.238.10">
    <property type="entry name" value="EF-hand"/>
    <property type="match status" value="1"/>
</dbReference>
<feature type="domain" description="EF-hand" evidence="21">
    <location>
        <begin position="470"/>
        <end position="505"/>
    </location>
</feature>
<evidence type="ECO:0000256" key="16">
    <source>
        <dbReference type="ARBA" id="ARBA00024334"/>
    </source>
</evidence>
<dbReference type="AlphaFoldDB" id="A0A6A3BBV5"/>
<dbReference type="SMART" id="SM00220">
    <property type="entry name" value="S_TKc"/>
    <property type="match status" value="1"/>
</dbReference>
<comment type="subcellular location">
    <subcellularLocation>
        <location evidence="1">Membrane</location>
        <topology evidence="1">Lipid-anchor</topology>
    </subcellularLocation>
</comment>
<dbReference type="InterPro" id="IPR018247">
    <property type="entry name" value="EF_Hand_1_Ca_BS"/>
</dbReference>
<accession>A0A6A3BBV5</accession>
<dbReference type="CDD" id="cd00051">
    <property type="entry name" value="EFh"/>
    <property type="match status" value="1"/>
</dbReference>
<keyword evidence="4" id="KW-0723">Serine/threonine-protein kinase</keyword>
<comment type="catalytic activity">
    <reaction evidence="17">
        <text>L-threonyl-[protein] + ATP = O-phospho-L-threonyl-[protein] + ADP + H(+)</text>
        <dbReference type="Rhea" id="RHEA:46608"/>
        <dbReference type="Rhea" id="RHEA-COMP:11060"/>
        <dbReference type="Rhea" id="RHEA-COMP:11605"/>
        <dbReference type="ChEBI" id="CHEBI:15378"/>
        <dbReference type="ChEBI" id="CHEBI:30013"/>
        <dbReference type="ChEBI" id="CHEBI:30616"/>
        <dbReference type="ChEBI" id="CHEBI:61977"/>
        <dbReference type="ChEBI" id="CHEBI:456216"/>
        <dbReference type="EC" id="2.7.11.1"/>
    </reaction>
</comment>
<dbReference type="GO" id="GO:0005524">
    <property type="term" value="F:ATP binding"/>
    <property type="evidence" value="ECO:0007669"/>
    <property type="project" value="UniProtKB-UniRule"/>
</dbReference>
<evidence type="ECO:0000256" key="15">
    <source>
        <dbReference type="ARBA" id="ARBA00023288"/>
    </source>
</evidence>
<evidence type="ECO:0000313" key="22">
    <source>
        <dbReference type="EMBL" id="KAE8714500.1"/>
    </source>
</evidence>
<dbReference type="SMART" id="SM00054">
    <property type="entry name" value="EFh"/>
    <property type="match status" value="4"/>
</dbReference>
<comment type="similarity">
    <text evidence="2">Belongs to the protein kinase superfamily. CAMK Ser/Thr protein kinase family. CaMK subfamily.</text>
</comment>
<evidence type="ECO:0000256" key="5">
    <source>
        <dbReference type="ARBA" id="ARBA00022553"/>
    </source>
</evidence>
<dbReference type="EC" id="2.7.11.1" evidence="3"/>
<dbReference type="PROSITE" id="PS00107">
    <property type="entry name" value="PROTEIN_KINASE_ATP"/>
    <property type="match status" value="1"/>
</dbReference>
<organism evidence="22 23">
    <name type="scientific">Hibiscus syriacus</name>
    <name type="common">Rose of Sharon</name>
    <dbReference type="NCBI Taxonomy" id="106335"/>
    <lineage>
        <taxon>Eukaryota</taxon>
        <taxon>Viridiplantae</taxon>
        <taxon>Streptophyta</taxon>
        <taxon>Embryophyta</taxon>
        <taxon>Tracheophyta</taxon>
        <taxon>Spermatophyta</taxon>
        <taxon>Magnoliopsida</taxon>
        <taxon>eudicotyledons</taxon>
        <taxon>Gunneridae</taxon>
        <taxon>Pentapetalae</taxon>
        <taxon>rosids</taxon>
        <taxon>malvids</taxon>
        <taxon>Malvales</taxon>
        <taxon>Malvaceae</taxon>
        <taxon>Malvoideae</taxon>
        <taxon>Hibiscus</taxon>
    </lineage>
</organism>
<evidence type="ECO:0000313" key="23">
    <source>
        <dbReference type="Proteomes" id="UP000436088"/>
    </source>
</evidence>
<keyword evidence="13 19" id="KW-0067">ATP-binding</keyword>
<name>A0A6A3BBV5_HIBSY</name>
<keyword evidence="6" id="KW-0808">Transferase</keyword>
<dbReference type="InterPro" id="IPR008271">
    <property type="entry name" value="Ser/Thr_kinase_AS"/>
</dbReference>
<dbReference type="SUPFAM" id="SSF47473">
    <property type="entry name" value="EF-hand"/>
    <property type="match status" value="1"/>
</dbReference>
<dbReference type="Pfam" id="PF00069">
    <property type="entry name" value="Pkinase"/>
    <property type="match status" value="1"/>
</dbReference>
<dbReference type="FunFam" id="3.30.200.20:FF:000004">
    <property type="entry name" value="Calcium-dependent protein kinase 1"/>
    <property type="match status" value="1"/>
</dbReference>
<feature type="domain" description="EF-hand" evidence="21">
    <location>
        <begin position="361"/>
        <end position="396"/>
    </location>
</feature>
<keyword evidence="12" id="KW-0106">Calcium</keyword>
<dbReference type="OrthoDB" id="40902at2759"/>
<evidence type="ECO:0000256" key="10">
    <source>
        <dbReference type="ARBA" id="ARBA00022741"/>
    </source>
</evidence>
<comment type="caution">
    <text evidence="22">The sequence shown here is derived from an EMBL/GenBank/DDBJ whole genome shotgun (WGS) entry which is preliminary data.</text>
</comment>
<dbReference type="InterPro" id="IPR000719">
    <property type="entry name" value="Prot_kinase_dom"/>
</dbReference>
<evidence type="ECO:0000256" key="6">
    <source>
        <dbReference type="ARBA" id="ARBA00022679"/>
    </source>
</evidence>
<evidence type="ECO:0000256" key="11">
    <source>
        <dbReference type="ARBA" id="ARBA00022777"/>
    </source>
</evidence>
<dbReference type="GO" id="GO:0004674">
    <property type="term" value="F:protein serine/threonine kinase activity"/>
    <property type="evidence" value="ECO:0007669"/>
    <property type="project" value="UniProtKB-KW"/>
</dbReference>
<dbReference type="Proteomes" id="UP000436088">
    <property type="component" value="Unassembled WGS sequence"/>
</dbReference>
<keyword evidence="11 22" id="KW-0418">Kinase</keyword>
<dbReference type="InterPro" id="IPR002048">
    <property type="entry name" value="EF_hand_dom"/>
</dbReference>
<dbReference type="InterPro" id="IPR050205">
    <property type="entry name" value="CDPK_Ser/Thr_kinases"/>
</dbReference>
<evidence type="ECO:0000256" key="9">
    <source>
        <dbReference type="ARBA" id="ARBA00022737"/>
    </source>
</evidence>
<evidence type="ECO:0000256" key="3">
    <source>
        <dbReference type="ARBA" id="ARBA00012513"/>
    </source>
</evidence>
<feature type="binding site" evidence="19">
    <location>
        <position position="89"/>
    </location>
    <ligand>
        <name>ATP</name>
        <dbReference type="ChEBI" id="CHEBI:30616"/>
    </ligand>
</feature>
<keyword evidence="7" id="KW-0519">Myristate</keyword>
<evidence type="ECO:0000259" key="21">
    <source>
        <dbReference type="PROSITE" id="PS50222"/>
    </source>
</evidence>
<evidence type="ECO:0000256" key="13">
    <source>
        <dbReference type="ARBA" id="ARBA00022840"/>
    </source>
</evidence>
<dbReference type="PANTHER" id="PTHR24349">
    <property type="entry name" value="SERINE/THREONINE-PROTEIN KINASE"/>
    <property type="match status" value="1"/>
</dbReference>
<dbReference type="FunFam" id="1.10.238.10:FF:000050">
    <property type="entry name" value="Calcium-dependent protein kinase 7"/>
    <property type="match status" value="1"/>
</dbReference>
<evidence type="ECO:0000256" key="4">
    <source>
        <dbReference type="ARBA" id="ARBA00022527"/>
    </source>
</evidence>
<reference evidence="22" key="1">
    <citation type="submission" date="2019-09" db="EMBL/GenBank/DDBJ databases">
        <title>Draft genome information of white flower Hibiscus syriacus.</title>
        <authorList>
            <person name="Kim Y.-M."/>
        </authorList>
    </citation>
    <scope>NUCLEOTIDE SEQUENCE [LARGE SCALE GENOMIC DNA]</scope>
    <source>
        <strain evidence="22">YM2019G1</strain>
    </source>
</reference>
<evidence type="ECO:0000256" key="8">
    <source>
        <dbReference type="ARBA" id="ARBA00022723"/>
    </source>
</evidence>
<dbReference type="Gene3D" id="3.30.200.20">
    <property type="entry name" value="Phosphorylase Kinase, domain 1"/>
    <property type="match status" value="1"/>
</dbReference>
<evidence type="ECO:0000259" key="20">
    <source>
        <dbReference type="PROSITE" id="PS50011"/>
    </source>
</evidence>
<dbReference type="InterPro" id="IPR011992">
    <property type="entry name" value="EF-hand-dom_pair"/>
</dbReference>
<evidence type="ECO:0000256" key="1">
    <source>
        <dbReference type="ARBA" id="ARBA00004635"/>
    </source>
</evidence>
<dbReference type="EMBL" id="VEPZ02000870">
    <property type="protein sequence ID" value="KAE8714500.1"/>
    <property type="molecule type" value="Genomic_DNA"/>
</dbReference>
<keyword evidence="9" id="KW-0677">Repeat</keyword>
<comment type="similarity">
    <text evidence="16">Belongs to the protein kinase superfamily. Ser/Thr protein kinase family. CDPK subfamily.</text>
</comment>
<keyword evidence="5" id="KW-0597">Phosphoprotein</keyword>
<keyword evidence="23" id="KW-1185">Reference proteome</keyword>
<dbReference type="Gene3D" id="1.10.510.10">
    <property type="entry name" value="Transferase(Phosphotransferase) domain 1"/>
    <property type="match status" value="1"/>
</dbReference>
<dbReference type="FunFam" id="1.10.510.10:FF:000067">
    <property type="entry name" value="calcium-dependent protein kinase 13"/>
    <property type="match status" value="1"/>
</dbReference>
<dbReference type="GO" id="GO:0016020">
    <property type="term" value="C:membrane"/>
    <property type="evidence" value="ECO:0007669"/>
    <property type="project" value="UniProtKB-SubCell"/>
</dbReference>
<keyword evidence="14" id="KW-0472">Membrane</keyword>
<protein>
    <recommendedName>
        <fullName evidence="3">non-specific serine/threonine protein kinase</fullName>
        <ecNumber evidence="3">2.7.11.1</ecNumber>
    </recommendedName>
</protein>
<comment type="catalytic activity">
    <reaction evidence="18">
        <text>L-seryl-[protein] + ATP = O-phospho-L-seryl-[protein] + ADP + H(+)</text>
        <dbReference type="Rhea" id="RHEA:17989"/>
        <dbReference type="Rhea" id="RHEA-COMP:9863"/>
        <dbReference type="Rhea" id="RHEA-COMP:11604"/>
        <dbReference type="ChEBI" id="CHEBI:15378"/>
        <dbReference type="ChEBI" id="CHEBI:29999"/>
        <dbReference type="ChEBI" id="CHEBI:30616"/>
        <dbReference type="ChEBI" id="CHEBI:83421"/>
        <dbReference type="ChEBI" id="CHEBI:456216"/>
        <dbReference type="EC" id="2.7.11.1"/>
    </reaction>
</comment>
<evidence type="ECO:0000256" key="7">
    <source>
        <dbReference type="ARBA" id="ARBA00022707"/>
    </source>
</evidence>
<evidence type="ECO:0000256" key="2">
    <source>
        <dbReference type="ARBA" id="ARBA00005354"/>
    </source>
</evidence>
<sequence length="532" mass="60588">MGSCVARPSRLIGVKKGAYPKSKSGRFYFNPKCIWKSKSTRSANSKVLKDPLEENILEKYKLGSELGRGEFGITYQCIELETGEAYACKKISKAKLKTDIDIEDVTREVEIMKHLPKHPNLVRFKEAFEDNEAVYLVMELCCGGELFDRIVAKGHYTERAAAKVIKTILEIVKVCHEHGVVHRDLKPENFLLADESESAPIKVIDFGLSIFYEPGERFSDIVGSPYYMAPEVLTRNYGKEIDIWSTGVILYILLCGVPPFWADTEEGIAHAIIKGHIDFERDPWPKVSNEAKDLVRNMLDPNPFTRMSVQEVLEHTWIQNLQQAPNFNLGENVGTRIKQFSLMSKFKKKVLRVVADNLPNEQIDLIIEMFNTMDTDDNGYLSFEELRDGLQKIGHSVSDPDVQMLMEAADIDGSGSLSCEEFVIMAVHLKRIGNDEHLTQAFHHFDKNQSGYIEFEELREALLQDDPGPNNEQLIKDIMQDVDKDKDGRISYQEFKAMMLTGMDWKMASRQYSRALINAVSIKMLRKSGQLK</sequence>
<gene>
    <name evidence="22" type="ORF">F3Y22_tig00110195pilonHSYRG00106</name>
</gene>
<keyword evidence="8" id="KW-0479">Metal-binding</keyword>
<dbReference type="InterPro" id="IPR017441">
    <property type="entry name" value="Protein_kinase_ATP_BS"/>
</dbReference>
<evidence type="ECO:0000256" key="18">
    <source>
        <dbReference type="ARBA" id="ARBA00048679"/>
    </source>
</evidence>
<dbReference type="Pfam" id="PF13499">
    <property type="entry name" value="EF-hand_7"/>
    <property type="match status" value="2"/>
</dbReference>
<feature type="domain" description="Protein kinase" evidence="20">
    <location>
        <begin position="60"/>
        <end position="318"/>
    </location>
</feature>
<keyword evidence="15" id="KW-0449">Lipoprotein</keyword>
<dbReference type="PROSITE" id="PS00018">
    <property type="entry name" value="EF_HAND_1"/>
    <property type="match status" value="4"/>
</dbReference>
<dbReference type="GO" id="GO:0005509">
    <property type="term" value="F:calcium ion binding"/>
    <property type="evidence" value="ECO:0007669"/>
    <property type="project" value="InterPro"/>
</dbReference>
<feature type="domain" description="EF-hand" evidence="21">
    <location>
        <begin position="433"/>
        <end position="468"/>
    </location>
</feature>
<evidence type="ECO:0000256" key="19">
    <source>
        <dbReference type="PROSITE-ProRule" id="PRU10141"/>
    </source>
</evidence>
<dbReference type="PROSITE" id="PS50011">
    <property type="entry name" value="PROTEIN_KINASE_DOM"/>
    <property type="match status" value="1"/>
</dbReference>